<dbReference type="EMBL" id="JFGV01000014">
    <property type="protein sequence ID" value="EYU16162.1"/>
    <property type="molecule type" value="Genomic_DNA"/>
</dbReference>
<dbReference type="Proteomes" id="UP000023464">
    <property type="component" value="Unassembled WGS sequence"/>
</dbReference>
<dbReference type="RefSeq" id="WP_036777217.1">
    <property type="nucleotide sequence ID" value="NZ_CAWLTM010000101.1"/>
</dbReference>
<comment type="caution">
    <text evidence="1">The sequence shown here is derived from an EMBL/GenBank/DDBJ whole genome shotgun (WGS) entry which is preliminary data.</text>
</comment>
<protein>
    <submittedName>
        <fullName evidence="1">Phage virion morphogenesis protein, putative tail completion</fullName>
    </submittedName>
</protein>
<sequence length="149" mass="16230">MSNITITINDGDLRRGLRALELATNDLTLAMRKIAGTLSAETAFNFEAEGRPAWIPSVAAKERGGQTLQKTARLMRSVSTRYDAHTAIVGTNLVYGRIHQLGGKAGRDQSVLLPARPYLPVTEQGELSPEAERAVLSTIQRHLESAAHR</sequence>
<name>A0A022PJ46_9GAMM</name>
<reference evidence="1 2" key="1">
    <citation type="submission" date="2014-03" db="EMBL/GenBank/DDBJ databases">
        <title>Draft Genome of Photorhabdus luminescens BA1, an Egyptian Isolate.</title>
        <authorList>
            <person name="Ghazal S."/>
            <person name="Hurst S.G.IV."/>
            <person name="Morris K."/>
            <person name="Thomas K."/>
            <person name="Tisa L.S."/>
        </authorList>
    </citation>
    <scope>NUCLEOTIDE SEQUENCE [LARGE SCALE GENOMIC DNA]</scope>
    <source>
        <strain evidence="1 2">BA1</strain>
    </source>
</reference>
<dbReference type="AlphaFoldDB" id="A0A022PJ46"/>
<dbReference type="PATRIC" id="fig|1393736.3.peg.1348"/>
<dbReference type="Pfam" id="PF05069">
    <property type="entry name" value="Phage_tail_S"/>
    <property type="match status" value="1"/>
</dbReference>
<dbReference type="NCBIfam" id="TIGR01635">
    <property type="entry name" value="tail_comp_S"/>
    <property type="match status" value="1"/>
</dbReference>
<evidence type="ECO:0000313" key="2">
    <source>
        <dbReference type="Proteomes" id="UP000023464"/>
    </source>
</evidence>
<keyword evidence="2" id="KW-1185">Reference proteome</keyword>
<evidence type="ECO:0000313" key="1">
    <source>
        <dbReference type="EMBL" id="EYU16162.1"/>
    </source>
</evidence>
<gene>
    <name evidence="1" type="ORF">BA1DRAFT_01328</name>
</gene>
<dbReference type="InterPro" id="IPR006522">
    <property type="entry name" value="Phage_virion_morphogenesis"/>
</dbReference>
<organism evidence="1 2">
    <name type="scientific">Photorhabdus aegyptia</name>
    <dbReference type="NCBI Taxonomy" id="2805098"/>
    <lineage>
        <taxon>Bacteria</taxon>
        <taxon>Pseudomonadati</taxon>
        <taxon>Pseudomonadota</taxon>
        <taxon>Gammaproteobacteria</taxon>
        <taxon>Enterobacterales</taxon>
        <taxon>Morganellaceae</taxon>
        <taxon>Photorhabdus</taxon>
    </lineage>
</organism>
<proteinExistence type="predicted"/>
<accession>A0A022PJ46</accession>